<dbReference type="PANTHER" id="PTHR38134:SF2">
    <property type="entry name" value="GALACTOKINASE"/>
    <property type="match status" value="1"/>
</dbReference>
<dbReference type="EMBL" id="JBAJEX010000008">
    <property type="protein sequence ID" value="MEO1767526.1"/>
    <property type="molecule type" value="Genomic_DNA"/>
</dbReference>
<dbReference type="Proteomes" id="UP001482231">
    <property type="component" value="Unassembled WGS sequence"/>
</dbReference>
<sequence length="351" mass="37724">MHLYVDISGHGLGHLAQTAPVLDALAARLPQLRLTLRCALPRERIARRLATPFTHLASGSDFGLVMKNALDVDVSASLAAYRALHRDWGQRVELEAEALARHAPHLVLSNVSYLALAAAKRVGIPALAMSSLNWAAIGSAYLRDEPGFAAIHAEMLAAYQGAQAFLRLTPGMDMPELDNLVPIGPVAKPGRRARDTLPDGRLVLVAMGGIPVSLAVPWPRLPGVRWLMPRASGMKRCDVSFIEDTSLTVSDLIASVDVVLTKAGYGTFVEAAASGTPVLYVQRPDWPEEAALTAWQRRVSRCRAVTRQAFEAGQFGEQLLELLDGPRPAPVGLTGNEEAADFIARRLGGEG</sequence>
<dbReference type="PANTHER" id="PTHR38134">
    <property type="entry name" value="SLR1395 PROTEIN"/>
    <property type="match status" value="1"/>
</dbReference>
<dbReference type="SUPFAM" id="SSF53756">
    <property type="entry name" value="UDP-Glycosyltransferase/glycogen phosphorylase"/>
    <property type="match status" value="1"/>
</dbReference>
<dbReference type="InterPro" id="IPR053205">
    <property type="entry name" value="GHMP_kinase_L-arabinokinase"/>
</dbReference>
<name>A0ABV0EFS4_9BURK</name>
<keyword evidence="2" id="KW-1185">Reference proteome</keyword>
<evidence type="ECO:0000313" key="2">
    <source>
        <dbReference type="Proteomes" id="UP001482231"/>
    </source>
</evidence>
<evidence type="ECO:0008006" key="3">
    <source>
        <dbReference type="Google" id="ProtNLM"/>
    </source>
</evidence>
<reference evidence="1 2" key="1">
    <citation type="submission" date="2024-02" db="EMBL/GenBank/DDBJ databases">
        <title>New thermophilic sulfur-oxidizing bacteria from a hot springs of the Uzon caldera (Kamchatka, Russia).</title>
        <authorList>
            <person name="Dukat A.M."/>
            <person name="Elcheninov A.G."/>
            <person name="Frolov E.N."/>
        </authorList>
    </citation>
    <scope>NUCLEOTIDE SEQUENCE [LARGE SCALE GENOMIC DNA]</scope>
    <source>
        <strain evidence="1 2">AK1</strain>
    </source>
</reference>
<dbReference type="Gene3D" id="3.40.50.2000">
    <property type="entry name" value="Glycogen Phosphorylase B"/>
    <property type="match status" value="1"/>
</dbReference>
<evidence type="ECO:0000313" key="1">
    <source>
        <dbReference type="EMBL" id="MEO1767526.1"/>
    </source>
</evidence>
<dbReference type="RefSeq" id="WP_347308638.1">
    <property type="nucleotide sequence ID" value="NZ_JBAJEX010000008.1"/>
</dbReference>
<gene>
    <name evidence="1" type="ORF">V6E02_09915</name>
</gene>
<comment type="caution">
    <text evidence="1">The sequence shown here is derived from an EMBL/GenBank/DDBJ whole genome shotgun (WGS) entry which is preliminary data.</text>
</comment>
<proteinExistence type="predicted"/>
<accession>A0ABV0EFS4</accession>
<organism evidence="1 2">
    <name type="scientific">Thiobacter aerophilum</name>
    <dbReference type="NCBI Taxonomy" id="3121275"/>
    <lineage>
        <taxon>Bacteria</taxon>
        <taxon>Pseudomonadati</taxon>
        <taxon>Pseudomonadota</taxon>
        <taxon>Betaproteobacteria</taxon>
        <taxon>Burkholderiales</taxon>
        <taxon>Thiobacteraceae</taxon>
        <taxon>Thiobacter</taxon>
    </lineage>
</organism>
<protein>
    <recommendedName>
        <fullName evidence="3">Glycosyl transferase family 28 C-terminal domain-containing protein</fullName>
    </recommendedName>
</protein>